<evidence type="ECO:0000259" key="5">
    <source>
        <dbReference type="Pfam" id="PF03446"/>
    </source>
</evidence>
<dbReference type="PANTHER" id="PTHR43060:SF15">
    <property type="entry name" value="3-HYDROXYISOBUTYRATE DEHYDROGENASE-LIKE 1, MITOCHONDRIAL-RELATED"/>
    <property type="match status" value="1"/>
</dbReference>
<reference evidence="7 8" key="1">
    <citation type="submission" date="2019-11" db="EMBL/GenBank/DDBJ databases">
        <title>Comparative genomics of hydrocarbon-degrading Desulfosarcina strains.</title>
        <authorList>
            <person name="Watanabe M."/>
            <person name="Kojima H."/>
            <person name="Fukui M."/>
        </authorList>
    </citation>
    <scope>NUCLEOTIDE SEQUENCE [LARGE SCALE GENOMIC DNA]</scope>
    <source>
        <strain evidence="7 8">PP31</strain>
    </source>
</reference>
<dbReference type="KEGG" id="dwd:DSCW_05630"/>
<dbReference type="InterPro" id="IPR015815">
    <property type="entry name" value="HIBADH-related"/>
</dbReference>
<evidence type="ECO:0000313" key="7">
    <source>
        <dbReference type="EMBL" id="BBO73146.1"/>
    </source>
</evidence>
<dbReference type="GO" id="GO:0016491">
    <property type="term" value="F:oxidoreductase activity"/>
    <property type="evidence" value="ECO:0007669"/>
    <property type="project" value="UniProtKB-KW"/>
</dbReference>
<accession>A0A5K7YV21</accession>
<dbReference type="InterPro" id="IPR013328">
    <property type="entry name" value="6PGD_dom2"/>
</dbReference>
<dbReference type="AlphaFoldDB" id="A0A5K7YV21"/>
<dbReference type="Proteomes" id="UP000427769">
    <property type="component" value="Chromosome"/>
</dbReference>
<keyword evidence="2" id="KW-0560">Oxidoreductase</keyword>
<dbReference type="SUPFAM" id="SSF48179">
    <property type="entry name" value="6-phosphogluconate dehydrogenase C-terminal domain-like"/>
    <property type="match status" value="1"/>
</dbReference>
<evidence type="ECO:0000256" key="4">
    <source>
        <dbReference type="PIRSR" id="PIRSR000103-1"/>
    </source>
</evidence>
<dbReference type="PIRSF" id="PIRSF000103">
    <property type="entry name" value="HIBADH"/>
    <property type="match status" value="1"/>
</dbReference>
<gene>
    <name evidence="7" type="primary">yhaE</name>
    <name evidence="7" type="ORF">DSCW_05630</name>
</gene>
<dbReference type="EMBL" id="AP021875">
    <property type="protein sequence ID" value="BBO73146.1"/>
    <property type="molecule type" value="Genomic_DNA"/>
</dbReference>
<dbReference type="Gene3D" id="3.40.50.720">
    <property type="entry name" value="NAD(P)-binding Rossmann-like Domain"/>
    <property type="match status" value="1"/>
</dbReference>
<evidence type="ECO:0000259" key="6">
    <source>
        <dbReference type="Pfam" id="PF14833"/>
    </source>
</evidence>
<feature type="domain" description="6-phosphogluconate dehydrogenase NADP-binding" evidence="5">
    <location>
        <begin position="3"/>
        <end position="162"/>
    </location>
</feature>
<sequence length="303" mass="31941">MKKIGFIGLGAMGNHMARNLTKKGFAVTVYDLNPEAVQSLVNAGAKAAESCAAAAQNADIVITVLPADRHMKAVMMNDNGVFQGASPGTTIIDMTTLSPHTSIEVAAEAQKRGLFFLDAPVSGGTIGAEKGTLTIMVGGEKQLFEQVRDVLEAMGKTIYHVGGIGIGETVKMVNQILVACNMLAISEAFVLGVKLGADPDTLLNVIKVSAGNSFLIEHRLPNYVFPGDFEQPGFALDLLRKDVGIAMDSAREEKVAISLTSIVYQMLTQASSAGFGNMDMSSVIKVVESSAGVSVRKTTKTED</sequence>
<evidence type="ECO:0000256" key="2">
    <source>
        <dbReference type="ARBA" id="ARBA00023002"/>
    </source>
</evidence>
<dbReference type="InterPro" id="IPR006115">
    <property type="entry name" value="6PGDH_NADP-bd"/>
</dbReference>
<dbReference type="GO" id="GO:0016054">
    <property type="term" value="P:organic acid catabolic process"/>
    <property type="evidence" value="ECO:0007669"/>
    <property type="project" value="UniProtKB-ARBA"/>
</dbReference>
<organism evidence="7 8">
    <name type="scientific">Desulfosarcina widdelii</name>
    <dbReference type="NCBI Taxonomy" id="947919"/>
    <lineage>
        <taxon>Bacteria</taxon>
        <taxon>Pseudomonadati</taxon>
        <taxon>Thermodesulfobacteriota</taxon>
        <taxon>Desulfobacteria</taxon>
        <taxon>Desulfobacterales</taxon>
        <taxon>Desulfosarcinaceae</taxon>
        <taxon>Desulfosarcina</taxon>
    </lineage>
</organism>
<evidence type="ECO:0000256" key="1">
    <source>
        <dbReference type="ARBA" id="ARBA00009080"/>
    </source>
</evidence>
<evidence type="ECO:0000256" key="3">
    <source>
        <dbReference type="ARBA" id="ARBA00023027"/>
    </source>
</evidence>
<evidence type="ECO:0000313" key="8">
    <source>
        <dbReference type="Proteomes" id="UP000427769"/>
    </source>
</evidence>
<protein>
    <submittedName>
        <fullName evidence="7">2-hydroxy-3-oxopropionate reductase</fullName>
    </submittedName>
</protein>
<dbReference type="Pfam" id="PF03446">
    <property type="entry name" value="NAD_binding_2"/>
    <property type="match status" value="1"/>
</dbReference>
<dbReference type="InterPro" id="IPR029154">
    <property type="entry name" value="HIBADH-like_NADP-bd"/>
</dbReference>
<dbReference type="GO" id="GO:0050661">
    <property type="term" value="F:NADP binding"/>
    <property type="evidence" value="ECO:0007669"/>
    <property type="project" value="InterPro"/>
</dbReference>
<dbReference type="GO" id="GO:0051287">
    <property type="term" value="F:NAD binding"/>
    <property type="evidence" value="ECO:0007669"/>
    <property type="project" value="InterPro"/>
</dbReference>
<dbReference type="InterPro" id="IPR008927">
    <property type="entry name" value="6-PGluconate_DH-like_C_sf"/>
</dbReference>
<dbReference type="PANTHER" id="PTHR43060">
    <property type="entry name" value="3-HYDROXYISOBUTYRATE DEHYDROGENASE-LIKE 1, MITOCHONDRIAL-RELATED"/>
    <property type="match status" value="1"/>
</dbReference>
<dbReference type="SUPFAM" id="SSF51735">
    <property type="entry name" value="NAD(P)-binding Rossmann-fold domains"/>
    <property type="match status" value="1"/>
</dbReference>
<dbReference type="InterPro" id="IPR036291">
    <property type="entry name" value="NAD(P)-bd_dom_sf"/>
</dbReference>
<dbReference type="InterPro" id="IPR002204">
    <property type="entry name" value="3-OH-isobutyrate_DH-rel_CS"/>
</dbReference>
<keyword evidence="8" id="KW-1185">Reference proteome</keyword>
<dbReference type="OrthoDB" id="9777604at2"/>
<comment type="similarity">
    <text evidence="1">Belongs to the HIBADH-related family.</text>
</comment>
<dbReference type="Gene3D" id="1.10.1040.10">
    <property type="entry name" value="N-(1-d-carboxylethyl)-l-norvaline Dehydrogenase, domain 2"/>
    <property type="match status" value="1"/>
</dbReference>
<feature type="active site" evidence="4">
    <location>
        <position position="171"/>
    </location>
</feature>
<name>A0A5K7YV21_9BACT</name>
<feature type="domain" description="3-hydroxyisobutyrate dehydrogenase-like NAD-binding" evidence="6">
    <location>
        <begin position="165"/>
        <end position="286"/>
    </location>
</feature>
<keyword evidence="3" id="KW-0520">NAD</keyword>
<dbReference type="Pfam" id="PF14833">
    <property type="entry name" value="NAD_binding_11"/>
    <property type="match status" value="1"/>
</dbReference>
<dbReference type="PROSITE" id="PS00895">
    <property type="entry name" value="3_HYDROXYISOBUT_DH"/>
    <property type="match status" value="1"/>
</dbReference>
<proteinExistence type="inferred from homology"/>